<feature type="domain" description="FAD-binding" evidence="2">
    <location>
        <begin position="5"/>
        <end position="326"/>
    </location>
</feature>
<dbReference type="Gene3D" id="3.30.9.10">
    <property type="entry name" value="D-Amino Acid Oxidase, subunit A, domain 2"/>
    <property type="match status" value="1"/>
</dbReference>
<dbReference type="PRINTS" id="PR00420">
    <property type="entry name" value="RNGMNOXGNASE"/>
</dbReference>
<dbReference type="InterPro" id="IPR051704">
    <property type="entry name" value="FAD_aromatic-hydroxylase"/>
</dbReference>
<comment type="caution">
    <text evidence="3">The sequence shown here is derived from an EMBL/GenBank/DDBJ whole genome shotgun (WGS) entry which is preliminary data.</text>
</comment>
<dbReference type="OrthoDB" id="3356051at2"/>
<evidence type="ECO:0000313" key="4">
    <source>
        <dbReference type="Proteomes" id="UP000237846"/>
    </source>
</evidence>
<dbReference type="AlphaFoldDB" id="A0A2T0QD47"/>
<dbReference type="Gene3D" id="3.50.50.60">
    <property type="entry name" value="FAD/NAD(P)-binding domain"/>
    <property type="match status" value="1"/>
</dbReference>
<dbReference type="InterPro" id="IPR036188">
    <property type="entry name" value="FAD/NAD-bd_sf"/>
</dbReference>
<gene>
    <name evidence="3" type="ORF">CLV72_101454</name>
</gene>
<reference evidence="3 4" key="1">
    <citation type="submission" date="2018-03" db="EMBL/GenBank/DDBJ databases">
        <title>Genomic Encyclopedia of Archaeal and Bacterial Type Strains, Phase II (KMG-II): from individual species to whole genera.</title>
        <authorList>
            <person name="Goeker M."/>
        </authorList>
    </citation>
    <scope>NUCLEOTIDE SEQUENCE [LARGE SCALE GENOMIC DNA]</scope>
    <source>
        <strain evidence="3 4">DSM 45601</strain>
    </source>
</reference>
<dbReference type="EMBL" id="PVZC01000001">
    <property type="protein sequence ID" value="PRY01857.1"/>
    <property type="molecule type" value="Genomic_DNA"/>
</dbReference>
<evidence type="ECO:0000256" key="1">
    <source>
        <dbReference type="SAM" id="Phobius"/>
    </source>
</evidence>
<dbReference type="PANTHER" id="PTHR46865">
    <property type="entry name" value="OXIDOREDUCTASE-RELATED"/>
    <property type="match status" value="1"/>
</dbReference>
<protein>
    <submittedName>
        <fullName evidence="3">2-polyprenyl-6-methoxyphenol hydroxylase-like FAD-dependent oxidoreductase</fullName>
    </submittedName>
</protein>
<dbReference type="Pfam" id="PF01494">
    <property type="entry name" value="FAD_binding_3"/>
    <property type="match status" value="1"/>
</dbReference>
<sequence length="405" mass="43148">MNQTDTGVLVSGAGVAGLALAYWLRRFGFRPTVVEHAPRLRTGGYGIDLRGAAVDVAERMGLLDTVRAARTRMRGIAYVDAAGATKVELSADVFAGAGRDRDVEIPRGDLLEILHRATADGTEYLFGDSVAALTEGADGVEVAFERGGTRRFGLVVGADGMHSRVRALAFGPETRYRHHLGYYISICTVPDRLGREHWTLLHNEPGRLVGTARAASGAPTHAVFGFASPELPGDRDPAVQRRALADAFAGVGWRAPELLAEMEHAPDFYFDSISQIRLDRWSRGRIALVGDAGYCASPLSGQGTSLALVGAYVLAGELAAAGGDHAAAFARYQERMAGFVARNQKVALSGAGTLAPRTRAALWLRDRTIRLLPHLPRLNGLASALDRASTAIELPDYAPTGRAVG</sequence>
<keyword evidence="1" id="KW-1133">Transmembrane helix</keyword>
<dbReference type="InterPro" id="IPR002938">
    <property type="entry name" value="FAD-bd"/>
</dbReference>
<dbReference type="SUPFAM" id="SSF51905">
    <property type="entry name" value="FAD/NAD(P)-binding domain"/>
    <property type="match status" value="1"/>
</dbReference>
<dbReference type="GO" id="GO:0071949">
    <property type="term" value="F:FAD binding"/>
    <property type="evidence" value="ECO:0007669"/>
    <property type="project" value="InterPro"/>
</dbReference>
<evidence type="ECO:0000313" key="3">
    <source>
        <dbReference type="EMBL" id="PRY01857.1"/>
    </source>
</evidence>
<organism evidence="3 4">
    <name type="scientific">Allonocardiopsis opalescens</name>
    <dbReference type="NCBI Taxonomy" id="1144618"/>
    <lineage>
        <taxon>Bacteria</taxon>
        <taxon>Bacillati</taxon>
        <taxon>Actinomycetota</taxon>
        <taxon>Actinomycetes</taxon>
        <taxon>Streptosporangiales</taxon>
        <taxon>Allonocardiopsis</taxon>
    </lineage>
</organism>
<accession>A0A2T0QD47</accession>
<dbReference type="RefSeq" id="WP_106238297.1">
    <property type="nucleotide sequence ID" value="NZ_PVZC01000001.1"/>
</dbReference>
<keyword evidence="1" id="KW-0812">Transmembrane</keyword>
<feature type="transmembrane region" description="Helical" evidence="1">
    <location>
        <begin position="6"/>
        <end position="24"/>
    </location>
</feature>
<proteinExistence type="predicted"/>
<name>A0A2T0QD47_9ACTN</name>
<dbReference type="PANTHER" id="PTHR46865:SF2">
    <property type="entry name" value="MONOOXYGENASE"/>
    <property type="match status" value="1"/>
</dbReference>
<keyword evidence="1" id="KW-0472">Membrane</keyword>
<evidence type="ECO:0000259" key="2">
    <source>
        <dbReference type="Pfam" id="PF01494"/>
    </source>
</evidence>
<dbReference type="Proteomes" id="UP000237846">
    <property type="component" value="Unassembled WGS sequence"/>
</dbReference>
<keyword evidence="4" id="KW-1185">Reference proteome</keyword>